<dbReference type="Gene3D" id="3.30.559.70">
    <property type="entry name" value="Choline/Carnitine o-acyltransferase, domain 2"/>
    <property type="match status" value="2"/>
</dbReference>
<keyword evidence="4" id="KW-0808">Transferase</keyword>
<comment type="catalytic activity">
    <reaction evidence="8">
        <text>4,8-dimethylnonanoyl-CoA + (R)-carnitine = O-4,8-dimethylnonanoyl-(R)-carnitine + CoA</text>
        <dbReference type="Rhea" id="RHEA:44860"/>
        <dbReference type="ChEBI" id="CHEBI:16347"/>
        <dbReference type="ChEBI" id="CHEBI:57287"/>
        <dbReference type="ChEBI" id="CHEBI:77061"/>
        <dbReference type="ChEBI" id="CHEBI:84654"/>
    </reaction>
</comment>
<keyword evidence="6" id="KW-0443">Lipid metabolism</keyword>
<evidence type="ECO:0000256" key="1">
    <source>
        <dbReference type="ARBA" id="ARBA00005005"/>
    </source>
</evidence>
<reference evidence="12" key="1">
    <citation type="submission" date="2025-08" db="UniProtKB">
        <authorList>
            <consortium name="RefSeq"/>
        </authorList>
    </citation>
    <scope>IDENTIFICATION</scope>
</reference>
<evidence type="ECO:0000256" key="6">
    <source>
        <dbReference type="ARBA" id="ARBA00023098"/>
    </source>
</evidence>
<dbReference type="InterPro" id="IPR000542">
    <property type="entry name" value="Carn_acyl_trans"/>
</dbReference>
<dbReference type="PANTHER" id="PTHR22589:SF67">
    <property type="entry name" value="PEROXISOMAL CARNITINE O-OCTANOYLTRANSFERASE"/>
    <property type="match status" value="1"/>
</dbReference>
<feature type="region of interest" description="Disordered" evidence="9">
    <location>
        <begin position="142"/>
        <end position="172"/>
    </location>
</feature>
<keyword evidence="11" id="KW-1185">Reference proteome</keyword>
<feature type="domain" description="Choline/carnitine acyltransferase" evidence="10">
    <location>
        <begin position="255"/>
        <end position="874"/>
    </location>
</feature>
<dbReference type="Gene3D" id="3.30.559.10">
    <property type="entry name" value="Chloramphenicol acetyltransferase-like domain"/>
    <property type="match status" value="1"/>
</dbReference>
<evidence type="ECO:0000256" key="3">
    <source>
        <dbReference type="ARBA" id="ARBA00022448"/>
    </source>
</evidence>
<dbReference type="GeneID" id="101845068"/>
<keyword evidence="3" id="KW-0813">Transport</keyword>
<evidence type="ECO:0000313" key="12">
    <source>
        <dbReference type="RefSeq" id="XP_005091614.1"/>
    </source>
</evidence>
<evidence type="ECO:0000313" key="11">
    <source>
        <dbReference type="Proteomes" id="UP000694888"/>
    </source>
</evidence>
<dbReference type="PANTHER" id="PTHR22589">
    <property type="entry name" value="CARNITINE O-ACYLTRANSFERASE"/>
    <property type="match status" value="1"/>
</dbReference>
<dbReference type="RefSeq" id="XP_005091614.1">
    <property type="nucleotide sequence ID" value="XM_005091557.3"/>
</dbReference>
<comment type="similarity">
    <text evidence="2">Belongs to the carnitine/choline acetyltransferase family.</text>
</comment>
<keyword evidence="7" id="KW-0012">Acyltransferase</keyword>
<dbReference type="SUPFAM" id="SSF52777">
    <property type="entry name" value="CoA-dependent acyltransferases"/>
    <property type="match status" value="2"/>
</dbReference>
<dbReference type="InterPro" id="IPR039551">
    <property type="entry name" value="Cho/carn_acyl_trans"/>
</dbReference>
<dbReference type="InterPro" id="IPR042231">
    <property type="entry name" value="Cho/carn_acyl_trans_2"/>
</dbReference>
<evidence type="ECO:0000256" key="5">
    <source>
        <dbReference type="ARBA" id="ARBA00022832"/>
    </source>
</evidence>
<dbReference type="Gene3D" id="1.10.275.20">
    <property type="entry name" value="Choline/Carnitine o-acyltransferase"/>
    <property type="match status" value="1"/>
</dbReference>
<evidence type="ECO:0000256" key="7">
    <source>
        <dbReference type="ARBA" id="ARBA00023315"/>
    </source>
</evidence>
<evidence type="ECO:0000256" key="4">
    <source>
        <dbReference type="ARBA" id="ARBA00022679"/>
    </source>
</evidence>
<accession>A0ABM0JE49</accession>
<proteinExistence type="inferred from homology"/>
<dbReference type="InterPro" id="IPR042572">
    <property type="entry name" value="Carn_acyl_trans_N"/>
</dbReference>
<keyword evidence="5" id="KW-0276">Fatty acid metabolism</keyword>
<dbReference type="Pfam" id="PF00755">
    <property type="entry name" value="Carn_acyltransf"/>
    <property type="match status" value="1"/>
</dbReference>
<dbReference type="Proteomes" id="UP000694888">
    <property type="component" value="Unplaced"/>
</dbReference>
<sequence>MEGNDRYRRRRSTTRKVEITADIGPRDLGNVDIDLRRALFNREGHRESSMCSGISIKPKPSIAQGVPKDAIGKRVWFASDTKFKSPVSDSETDQRSAKIRQRLKTTWPVSRDDVTQSLNEKSHCVRDSVDSYKMFVQKYVNPESPRSSVSDDNSEHRSLESPKHKEHSTSFAGNLEQVDASRLHGLDSEPKEPINKHIPGLSTRPHFSESASYLSDDVWPWPWLDPKKRSYEVYVDMTVEKVTFSQQSQLRKAKVPLLARTLKRYLESVKPCVLEAQFAATKIIVENFALSAGKKYNEQLLENVEGSKDWQKTALPNYTHVFSQQEQPLRNISIVLPLMNDLWPAKEGTQLERSTLLIKLTLDFWKLLREQHLRPLTGDDKAYVCMHSFRKLFSSCRIPGIPEDGIAATFRCTGDIEETPKHFVVICRGNFFIVDGVDEDGRVIGINVIRQSLEEMVRSMESGLIDEAPGIGVLTSANKNKWSWARDVLMSISEDNAGNLQLIEQAIFVISLDHLNANPSKISHEAVFADGCNRWYDKGLSFYVYANGLVTASVNRLLQDGLAVAALLDYIHLRVMEDAEKWDDDVAISISQCALSSPGFLTDTDDFFLKLGARASEISNLAWTSEQSSSVRTSTSSFLGGPRVLVFDINDFIEGEIETAKRTFASLQAALCSAECTYDRLEKNLLQKRGIHPDAFAHLVMHLTYFRMYFRLGAIGTRVHLRRLYHGRYELMRSATPQILAWCKVMMSPDADQALKASAFWVAEKQHEQIYEENVSGQGIENHLTSLKLIGDLMDGAVPELFRDESYLLSGGDERFPVFAESLGDNFLSVPVVVPTHTKGYGVGYTVVNGRISFHVTSWNDEPSTSADLFAASLYRTLETNHDFFLSL</sequence>
<comment type="pathway">
    <text evidence="1">Lipid metabolism; fatty acid beta-oxidation.</text>
</comment>
<gene>
    <name evidence="12" type="primary">LOC101845068</name>
</gene>
<feature type="compositionally biased region" description="Basic and acidic residues" evidence="9">
    <location>
        <begin position="153"/>
        <end position="163"/>
    </location>
</feature>
<name>A0ABM0JE49_APLCA</name>
<protein>
    <submittedName>
        <fullName evidence="12">Peroxisomal carnitine O-octanoyltransferase</fullName>
    </submittedName>
</protein>
<evidence type="ECO:0000256" key="8">
    <source>
        <dbReference type="ARBA" id="ARBA00048999"/>
    </source>
</evidence>
<organism evidence="11 12">
    <name type="scientific">Aplysia californica</name>
    <name type="common">California sea hare</name>
    <dbReference type="NCBI Taxonomy" id="6500"/>
    <lineage>
        <taxon>Eukaryota</taxon>
        <taxon>Metazoa</taxon>
        <taxon>Spiralia</taxon>
        <taxon>Lophotrochozoa</taxon>
        <taxon>Mollusca</taxon>
        <taxon>Gastropoda</taxon>
        <taxon>Heterobranchia</taxon>
        <taxon>Euthyneura</taxon>
        <taxon>Tectipleura</taxon>
        <taxon>Aplysiida</taxon>
        <taxon>Aplysioidea</taxon>
        <taxon>Aplysiidae</taxon>
        <taxon>Aplysia</taxon>
    </lineage>
</organism>
<evidence type="ECO:0000256" key="2">
    <source>
        <dbReference type="ARBA" id="ARBA00005232"/>
    </source>
</evidence>
<evidence type="ECO:0000256" key="9">
    <source>
        <dbReference type="SAM" id="MobiDB-lite"/>
    </source>
</evidence>
<evidence type="ECO:0000259" key="10">
    <source>
        <dbReference type="Pfam" id="PF00755"/>
    </source>
</evidence>
<dbReference type="InterPro" id="IPR023213">
    <property type="entry name" value="CAT-like_dom_sf"/>
</dbReference>